<evidence type="ECO:0000259" key="1">
    <source>
        <dbReference type="SMART" id="SM00245"/>
    </source>
</evidence>
<dbReference type="Pfam" id="PF03572">
    <property type="entry name" value="Peptidase_S41"/>
    <property type="match status" value="1"/>
</dbReference>
<comment type="caution">
    <text evidence="2">The sequence shown here is derived from an EMBL/GenBank/DDBJ whole genome shotgun (WGS) entry which is preliminary data.</text>
</comment>
<name>A0ABS8PUY8_9BACT</name>
<dbReference type="Gene3D" id="3.90.226.10">
    <property type="entry name" value="2-enoyl-CoA Hydratase, Chain A, domain 1"/>
    <property type="match status" value="1"/>
</dbReference>
<feature type="domain" description="Tail specific protease" evidence="1">
    <location>
        <begin position="223"/>
        <end position="447"/>
    </location>
</feature>
<dbReference type="PANTHER" id="PTHR32060:SF30">
    <property type="entry name" value="CARBOXY-TERMINAL PROCESSING PROTEASE CTPA"/>
    <property type="match status" value="1"/>
</dbReference>
<dbReference type="Proteomes" id="UP001199816">
    <property type="component" value="Unassembled WGS sequence"/>
</dbReference>
<dbReference type="RefSeq" id="WP_231007237.1">
    <property type="nucleotide sequence ID" value="NZ_JAJNEC010000005.1"/>
</dbReference>
<dbReference type="SMART" id="SM00245">
    <property type="entry name" value="TSPc"/>
    <property type="match status" value="1"/>
</dbReference>
<dbReference type="PANTHER" id="PTHR32060">
    <property type="entry name" value="TAIL-SPECIFIC PROTEASE"/>
    <property type="match status" value="1"/>
</dbReference>
<evidence type="ECO:0000313" key="2">
    <source>
        <dbReference type="EMBL" id="MCD2424888.1"/>
    </source>
</evidence>
<dbReference type="SUPFAM" id="SSF52096">
    <property type="entry name" value="ClpP/crotonase"/>
    <property type="match status" value="1"/>
</dbReference>
<accession>A0ABS8PUY8</accession>
<keyword evidence="3" id="KW-1185">Reference proteome</keyword>
<evidence type="ECO:0000313" key="3">
    <source>
        <dbReference type="Proteomes" id="UP001199816"/>
    </source>
</evidence>
<dbReference type="InterPro" id="IPR005151">
    <property type="entry name" value="Tail-specific_protease"/>
</dbReference>
<reference evidence="2 3" key="1">
    <citation type="submission" date="2021-11" db="EMBL/GenBank/DDBJ databases">
        <title>Genomic of Niabella pedocola.</title>
        <authorList>
            <person name="Wu T."/>
        </authorList>
    </citation>
    <scope>NUCLEOTIDE SEQUENCE [LARGE SCALE GENOMIC DNA]</scope>
    <source>
        <strain evidence="2 3">JCM 31011</strain>
    </source>
</reference>
<dbReference type="EMBL" id="JAJNEC010000005">
    <property type="protein sequence ID" value="MCD2424888.1"/>
    <property type="molecule type" value="Genomic_DNA"/>
</dbReference>
<dbReference type="InterPro" id="IPR029045">
    <property type="entry name" value="ClpP/crotonase-like_dom_sf"/>
</dbReference>
<proteinExistence type="predicted"/>
<protein>
    <submittedName>
        <fullName evidence="2">S41 family peptidase</fullName>
    </submittedName>
</protein>
<sequence length="472" mass="53092">MKFLKLTVLCLLLHGACKAQYLYERVVQKHAPAAIQSDIAQLYKDLKKYHLNLIQYISPGELKKDFDRLQQGITDSLTARQVYYRLLPVISRIGDGHMALNYFDPEKITEQDIATFILRYDSPFSQLQLRFIGKKIFALAHTGEGKTIPPGAAIEQINGLSPEVIIDSVLKFMCSDGYNTTFKYFFLNYRALSGLWEYVFHNCETLNVVYAHHQSVDSVIIRGKPTTPAVQQPDSVNRKQPFLNFRRMDRGTAYLKVNTFEPAWDAADQQMFAMVFLKELSQTSHLILDLRGNTGGQQGLMLMLLKGLITKPVQPVKFPSELIKGVVLPPSDTVKRNQLKYVKDYNLQGWGNVVPFNGSYKNKLYVLVNGGTFSAAAIMANALGMDKRAVLIGEETGGGRNTTTAGIMFHNRMKHTGVAYSFGLIPFNATNPVTETGHGLRPDITVTYTLEDYLNSRDLEMEQALKLIESGR</sequence>
<organism evidence="2 3">
    <name type="scientific">Niabella pedocola</name>
    <dbReference type="NCBI Taxonomy" id="1752077"/>
    <lineage>
        <taxon>Bacteria</taxon>
        <taxon>Pseudomonadati</taxon>
        <taxon>Bacteroidota</taxon>
        <taxon>Chitinophagia</taxon>
        <taxon>Chitinophagales</taxon>
        <taxon>Chitinophagaceae</taxon>
        <taxon>Niabella</taxon>
    </lineage>
</organism>
<gene>
    <name evidence="2" type="ORF">LQ567_19045</name>
</gene>